<evidence type="ECO:0000256" key="3">
    <source>
        <dbReference type="ARBA" id="ARBA00022692"/>
    </source>
</evidence>
<evidence type="ECO:0000256" key="5">
    <source>
        <dbReference type="ARBA" id="ARBA00022989"/>
    </source>
</evidence>
<organism evidence="9 10">
    <name type="scientific">Drosophila ananassae</name>
    <name type="common">Fruit fly</name>
    <dbReference type="NCBI Taxonomy" id="7217"/>
    <lineage>
        <taxon>Eukaryota</taxon>
        <taxon>Metazoa</taxon>
        <taxon>Ecdysozoa</taxon>
        <taxon>Arthropoda</taxon>
        <taxon>Hexapoda</taxon>
        <taxon>Insecta</taxon>
        <taxon>Pterygota</taxon>
        <taxon>Neoptera</taxon>
        <taxon>Endopterygota</taxon>
        <taxon>Diptera</taxon>
        <taxon>Brachycera</taxon>
        <taxon>Muscomorpha</taxon>
        <taxon>Ephydroidea</taxon>
        <taxon>Drosophilidae</taxon>
        <taxon>Drosophila</taxon>
        <taxon>Sophophora</taxon>
    </lineage>
</organism>
<keyword evidence="6" id="KW-0472">Membrane</keyword>
<dbReference type="InterPro" id="IPR019358">
    <property type="entry name" value="NEMP_fam"/>
</dbReference>
<feature type="chain" id="PRO_5002793547" evidence="8">
    <location>
        <begin position="21"/>
        <end position="456"/>
    </location>
</feature>
<keyword evidence="4 8" id="KW-0732">Signal</keyword>
<comment type="subcellular location">
    <subcellularLocation>
        <location evidence="1">Nucleus inner membrane</location>
        <topology evidence="1">Multi-pass membrane protein</topology>
        <orientation evidence="1">Nucleoplasmic side</orientation>
    </subcellularLocation>
</comment>
<dbReference type="PANTHER" id="PTHR13598">
    <property type="entry name" value="AT07567P-RELATED"/>
    <property type="match status" value="1"/>
</dbReference>
<evidence type="ECO:0000256" key="2">
    <source>
        <dbReference type="ARBA" id="ARBA00005748"/>
    </source>
</evidence>
<dbReference type="OrthoDB" id="509138at2759"/>
<dbReference type="GO" id="GO:0005637">
    <property type="term" value="C:nuclear inner membrane"/>
    <property type="evidence" value="ECO:0007669"/>
    <property type="project" value="UniProtKB-SubCell"/>
</dbReference>
<dbReference type="FunCoup" id="B3MML7">
    <property type="interactions" value="2"/>
</dbReference>
<dbReference type="Proteomes" id="UP000007801">
    <property type="component" value="Unassembled WGS sequence"/>
</dbReference>
<keyword evidence="7" id="KW-0539">Nucleus</keyword>
<evidence type="ECO:0000313" key="10">
    <source>
        <dbReference type="Proteomes" id="UP000007801"/>
    </source>
</evidence>
<keyword evidence="10" id="KW-1185">Reference proteome</keyword>
<evidence type="ECO:0000313" key="9">
    <source>
        <dbReference type="EMBL" id="EDV31908.1"/>
    </source>
</evidence>
<evidence type="ECO:0000256" key="7">
    <source>
        <dbReference type="ARBA" id="ARBA00023242"/>
    </source>
</evidence>
<name>B3MML7_DROAN</name>
<dbReference type="HOGENOM" id="CLU_046196_0_0_1"/>
<accession>B3MML7</accession>
<keyword evidence="3" id="KW-0812">Transmembrane</keyword>
<dbReference type="OMA" id="PWPELWW"/>
<sequence>MKFQILLCLWMALLTATTIAFLQEGLRDQMVTYLRADEPFIEDGNRMHGMLDDLERIQIFCTRPSKLRLGNIFQTNRLHLQMSPGGAFRQYMADTVRSIYEAHRLATQSPDGKGLTKFDQKHKYIPLNAHVHTCYGINTEQRFALILEETSCDLERLVQFALGVALWFGAPFLANSLICLYCTAAALGAHVASICVIFVSLYASSQDLFREDVGSLRAYFKLVLEERPLVVALALVAGAWLFQCGCKKYEWLWSYEFAHKLHQRLLKALAYWLILAASDHKGFGWVCVCLIFPFPELWRLLRRLRAKCVLLRRRVLPPHVRLFLSEEEYQAQAAFETQQALAGMRDRLHQEPPTWQQMSQLHQPQKFANFLNGESHLAMRPNRCKVPVGHNTFGPGGHRQDLREPVEERCECCSIRNLLMSSSVWRVLPFQPSEASFSTIYRNSEYKDSEEQDYFS</sequence>
<dbReference type="KEGG" id="dan:6497134"/>
<evidence type="ECO:0000256" key="4">
    <source>
        <dbReference type="ARBA" id="ARBA00022729"/>
    </source>
</evidence>
<dbReference type="GeneID" id="6497134"/>
<protein>
    <submittedName>
        <fullName evidence="9">Uncharacterized protein</fullName>
    </submittedName>
</protein>
<dbReference type="Pfam" id="PF10225">
    <property type="entry name" value="NEMP"/>
    <property type="match status" value="1"/>
</dbReference>
<comment type="similarity">
    <text evidence="2">Belongs to the NEMP family.</text>
</comment>
<proteinExistence type="inferred from homology"/>
<feature type="signal peptide" evidence="8">
    <location>
        <begin position="1"/>
        <end position="20"/>
    </location>
</feature>
<keyword evidence="5" id="KW-1133">Transmembrane helix</keyword>
<dbReference type="PhylomeDB" id="B3MML7"/>
<reference evidence="9 10" key="1">
    <citation type="journal article" date="2007" name="Nature">
        <title>Evolution of genes and genomes on the Drosophila phylogeny.</title>
        <authorList>
            <consortium name="Drosophila 12 Genomes Consortium"/>
            <person name="Clark A.G."/>
            <person name="Eisen M.B."/>
            <person name="Smith D.R."/>
            <person name="Bergman C.M."/>
            <person name="Oliver B."/>
            <person name="Markow T.A."/>
            <person name="Kaufman T.C."/>
            <person name="Kellis M."/>
            <person name="Gelbart W."/>
            <person name="Iyer V.N."/>
            <person name="Pollard D.A."/>
            <person name="Sackton T.B."/>
            <person name="Larracuente A.M."/>
            <person name="Singh N.D."/>
            <person name="Abad J.P."/>
            <person name="Abt D.N."/>
            <person name="Adryan B."/>
            <person name="Aguade M."/>
            <person name="Akashi H."/>
            <person name="Anderson W.W."/>
            <person name="Aquadro C.F."/>
            <person name="Ardell D.H."/>
            <person name="Arguello R."/>
            <person name="Artieri C.G."/>
            <person name="Barbash D.A."/>
            <person name="Barker D."/>
            <person name="Barsanti P."/>
            <person name="Batterham P."/>
            <person name="Batzoglou S."/>
            <person name="Begun D."/>
            <person name="Bhutkar A."/>
            <person name="Blanco E."/>
            <person name="Bosak S.A."/>
            <person name="Bradley R.K."/>
            <person name="Brand A.D."/>
            <person name="Brent M.R."/>
            <person name="Brooks A.N."/>
            <person name="Brown R.H."/>
            <person name="Butlin R.K."/>
            <person name="Caggese C."/>
            <person name="Calvi B.R."/>
            <person name="Bernardo de Carvalho A."/>
            <person name="Caspi A."/>
            <person name="Castrezana S."/>
            <person name="Celniker S.E."/>
            <person name="Chang J.L."/>
            <person name="Chapple C."/>
            <person name="Chatterji S."/>
            <person name="Chinwalla A."/>
            <person name="Civetta A."/>
            <person name="Clifton S.W."/>
            <person name="Comeron J.M."/>
            <person name="Costello J.C."/>
            <person name="Coyne J.A."/>
            <person name="Daub J."/>
            <person name="David R.G."/>
            <person name="Delcher A.L."/>
            <person name="Delehaunty K."/>
            <person name="Do C.B."/>
            <person name="Ebling H."/>
            <person name="Edwards K."/>
            <person name="Eickbush T."/>
            <person name="Evans J.D."/>
            <person name="Filipski A."/>
            <person name="Findeiss S."/>
            <person name="Freyhult E."/>
            <person name="Fulton L."/>
            <person name="Fulton R."/>
            <person name="Garcia A.C."/>
            <person name="Gardiner A."/>
            <person name="Garfield D.A."/>
            <person name="Garvin B.E."/>
            <person name="Gibson G."/>
            <person name="Gilbert D."/>
            <person name="Gnerre S."/>
            <person name="Godfrey J."/>
            <person name="Good R."/>
            <person name="Gotea V."/>
            <person name="Gravely B."/>
            <person name="Greenberg A.J."/>
            <person name="Griffiths-Jones S."/>
            <person name="Gross S."/>
            <person name="Guigo R."/>
            <person name="Gustafson E.A."/>
            <person name="Haerty W."/>
            <person name="Hahn M.W."/>
            <person name="Halligan D.L."/>
            <person name="Halpern A.L."/>
            <person name="Halter G.M."/>
            <person name="Han M.V."/>
            <person name="Heger A."/>
            <person name="Hillier L."/>
            <person name="Hinrichs A.S."/>
            <person name="Holmes I."/>
            <person name="Hoskins R.A."/>
            <person name="Hubisz M.J."/>
            <person name="Hultmark D."/>
            <person name="Huntley M.A."/>
            <person name="Jaffe D.B."/>
            <person name="Jagadeeshan S."/>
            <person name="Jeck W.R."/>
            <person name="Johnson J."/>
            <person name="Jones C.D."/>
            <person name="Jordan W.C."/>
            <person name="Karpen G.H."/>
            <person name="Kataoka E."/>
            <person name="Keightley P.D."/>
            <person name="Kheradpour P."/>
            <person name="Kirkness E.F."/>
            <person name="Koerich L.B."/>
            <person name="Kristiansen K."/>
            <person name="Kudrna D."/>
            <person name="Kulathinal R.J."/>
            <person name="Kumar S."/>
            <person name="Kwok R."/>
            <person name="Lander E."/>
            <person name="Langley C.H."/>
            <person name="Lapoint R."/>
            <person name="Lazzaro B.P."/>
            <person name="Lee S.J."/>
            <person name="Levesque L."/>
            <person name="Li R."/>
            <person name="Lin C.F."/>
            <person name="Lin M.F."/>
            <person name="Lindblad-Toh K."/>
            <person name="Llopart A."/>
            <person name="Long M."/>
            <person name="Low L."/>
            <person name="Lozovsky E."/>
            <person name="Lu J."/>
            <person name="Luo M."/>
            <person name="Machado C.A."/>
            <person name="Makalowski W."/>
            <person name="Marzo M."/>
            <person name="Matsuda M."/>
            <person name="Matzkin L."/>
            <person name="McAllister B."/>
            <person name="McBride C.S."/>
            <person name="McKernan B."/>
            <person name="McKernan K."/>
            <person name="Mendez-Lago M."/>
            <person name="Minx P."/>
            <person name="Mollenhauer M.U."/>
            <person name="Montooth K."/>
            <person name="Mount S.M."/>
            <person name="Mu X."/>
            <person name="Myers E."/>
            <person name="Negre B."/>
            <person name="Newfeld S."/>
            <person name="Nielsen R."/>
            <person name="Noor M.A."/>
            <person name="O'Grady P."/>
            <person name="Pachter L."/>
            <person name="Papaceit M."/>
            <person name="Parisi M.J."/>
            <person name="Parisi M."/>
            <person name="Parts L."/>
            <person name="Pedersen J.S."/>
            <person name="Pesole G."/>
            <person name="Phillippy A.M."/>
            <person name="Ponting C.P."/>
            <person name="Pop M."/>
            <person name="Porcelli D."/>
            <person name="Powell J.R."/>
            <person name="Prohaska S."/>
            <person name="Pruitt K."/>
            <person name="Puig M."/>
            <person name="Quesneville H."/>
            <person name="Ram K.R."/>
            <person name="Rand D."/>
            <person name="Rasmussen M.D."/>
            <person name="Reed L.K."/>
            <person name="Reenan R."/>
            <person name="Reily A."/>
            <person name="Remington K.A."/>
            <person name="Rieger T.T."/>
            <person name="Ritchie M.G."/>
            <person name="Robin C."/>
            <person name="Rogers Y.H."/>
            <person name="Rohde C."/>
            <person name="Rozas J."/>
            <person name="Rubenfield M.J."/>
            <person name="Ruiz A."/>
            <person name="Russo S."/>
            <person name="Salzberg S.L."/>
            <person name="Sanchez-Gracia A."/>
            <person name="Saranga D.J."/>
            <person name="Sato H."/>
            <person name="Schaeffer S.W."/>
            <person name="Schatz M.C."/>
            <person name="Schlenke T."/>
            <person name="Schwartz R."/>
            <person name="Segarra C."/>
            <person name="Singh R.S."/>
            <person name="Sirot L."/>
            <person name="Sirota M."/>
            <person name="Sisneros N.B."/>
            <person name="Smith C.D."/>
            <person name="Smith T.F."/>
            <person name="Spieth J."/>
            <person name="Stage D.E."/>
            <person name="Stark A."/>
            <person name="Stephan W."/>
            <person name="Strausberg R.L."/>
            <person name="Strempel S."/>
            <person name="Sturgill D."/>
            <person name="Sutton G."/>
            <person name="Sutton G.G."/>
            <person name="Tao W."/>
            <person name="Teichmann S."/>
            <person name="Tobari Y.N."/>
            <person name="Tomimura Y."/>
            <person name="Tsolas J.M."/>
            <person name="Valente V.L."/>
            <person name="Venter E."/>
            <person name="Venter J.C."/>
            <person name="Vicario S."/>
            <person name="Vieira F.G."/>
            <person name="Vilella A.J."/>
            <person name="Villasante A."/>
            <person name="Walenz B."/>
            <person name="Wang J."/>
            <person name="Wasserman M."/>
            <person name="Watts T."/>
            <person name="Wilson D."/>
            <person name="Wilson R.K."/>
            <person name="Wing R.A."/>
            <person name="Wolfner M.F."/>
            <person name="Wong A."/>
            <person name="Wong G.K."/>
            <person name="Wu C.I."/>
            <person name="Wu G."/>
            <person name="Yamamoto D."/>
            <person name="Yang H.P."/>
            <person name="Yang S.P."/>
            <person name="Yorke J.A."/>
            <person name="Yoshida K."/>
            <person name="Zdobnov E."/>
            <person name="Zhang P."/>
            <person name="Zhang Y."/>
            <person name="Zimin A.V."/>
            <person name="Baldwin J."/>
            <person name="Abdouelleil A."/>
            <person name="Abdulkadir J."/>
            <person name="Abebe A."/>
            <person name="Abera B."/>
            <person name="Abreu J."/>
            <person name="Acer S.C."/>
            <person name="Aftuck L."/>
            <person name="Alexander A."/>
            <person name="An P."/>
            <person name="Anderson E."/>
            <person name="Anderson S."/>
            <person name="Arachi H."/>
            <person name="Azer M."/>
            <person name="Bachantsang P."/>
            <person name="Barry A."/>
            <person name="Bayul T."/>
            <person name="Berlin A."/>
            <person name="Bessette D."/>
            <person name="Bloom T."/>
            <person name="Blye J."/>
            <person name="Boguslavskiy L."/>
            <person name="Bonnet C."/>
            <person name="Boukhgalter B."/>
            <person name="Bourzgui I."/>
            <person name="Brown A."/>
            <person name="Cahill P."/>
            <person name="Channer S."/>
            <person name="Cheshatsang Y."/>
            <person name="Chuda L."/>
            <person name="Citroen M."/>
            <person name="Collymore A."/>
            <person name="Cooke P."/>
            <person name="Costello M."/>
            <person name="D'Aco K."/>
            <person name="Daza R."/>
            <person name="De Haan G."/>
            <person name="DeGray S."/>
            <person name="DeMaso C."/>
            <person name="Dhargay N."/>
            <person name="Dooley K."/>
            <person name="Dooley E."/>
            <person name="Doricent M."/>
            <person name="Dorje P."/>
            <person name="Dorjee K."/>
            <person name="Dupes A."/>
            <person name="Elong R."/>
            <person name="Falk J."/>
            <person name="Farina A."/>
            <person name="Faro S."/>
            <person name="Ferguson D."/>
            <person name="Fisher S."/>
            <person name="Foley C.D."/>
            <person name="Franke A."/>
            <person name="Friedrich D."/>
            <person name="Gadbois L."/>
            <person name="Gearin G."/>
            <person name="Gearin C.R."/>
            <person name="Giannoukos G."/>
            <person name="Goode T."/>
            <person name="Graham J."/>
            <person name="Grandbois E."/>
            <person name="Grewal S."/>
            <person name="Gyaltsen K."/>
            <person name="Hafez N."/>
            <person name="Hagos B."/>
            <person name="Hall J."/>
            <person name="Henson C."/>
            <person name="Hollinger A."/>
            <person name="Honan T."/>
            <person name="Huard M.D."/>
            <person name="Hughes L."/>
            <person name="Hurhula B."/>
            <person name="Husby M.E."/>
            <person name="Kamat A."/>
            <person name="Kanga B."/>
            <person name="Kashin S."/>
            <person name="Khazanovich D."/>
            <person name="Kisner P."/>
            <person name="Lance K."/>
            <person name="Lara M."/>
            <person name="Lee W."/>
            <person name="Lennon N."/>
            <person name="Letendre F."/>
            <person name="LeVine R."/>
            <person name="Lipovsky A."/>
            <person name="Liu X."/>
            <person name="Liu J."/>
            <person name="Liu S."/>
            <person name="Lokyitsang T."/>
            <person name="Lokyitsang Y."/>
            <person name="Lubonja R."/>
            <person name="Lui A."/>
            <person name="MacDonald P."/>
            <person name="Magnisalis V."/>
            <person name="Maru K."/>
            <person name="Matthews C."/>
            <person name="McCusker W."/>
            <person name="McDonough S."/>
            <person name="Mehta T."/>
            <person name="Meldrim J."/>
            <person name="Meneus L."/>
            <person name="Mihai O."/>
            <person name="Mihalev A."/>
            <person name="Mihova T."/>
            <person name="Mittelman R."/>
            <person name="Mlenga V."/>
            <person name="Montmayeur A."/>
            <person name="Mulrain L."/>
            <person name="Navidi A."/>
            <person name="Naylor J."/>
            <person name="Negash T."/>
            <person name="Nguyen T."/>
            <person name="Nguyen N."/>
            <person name="Nicol R."/>
            <person name="Norbu C."/>
            <person name="Norbu N."/>
            <person name="Novod N."/>
            <person name="O'Neill B."/>
            <person name="Osman S."/>
            <person name="Markiewicz E."/>
            <person name="Oyono O.L."/>
            <person name="Patti C."/>
            <person name="Phunkhang P."/>
            <person name="Pierre F."/>
            <person name="Priest M."/>
            <person name="Raghuraman S."/>
            <person name="Rege F."/>
            <person name="Reyes R."/>
            <person name="Rise C."/>
            <person name="Rogov P."/>
            <person name="Ross K."/>
            <person name="Ryan E."/>
            <person name="Settipalli S."/>
            <person name="Shea T."/>
            <person name="Sherpa N."/>
            <person name="Shi L."/>
            <person name="Shih D."/>
            <person name="Sparrow T."/>
            <person name="Spaulding J."/>
            <person name="Stalker J."/>
            <person name="Stange-Thomann N."/>
            <person name="Stavropoulos S."/>
            <person name="Stone C."/>
            <person name="Strader C."/>
            <person name="Tesfaye S."/>
            <person name="Thomson T."/>
            <person name="Thoulutsang Y."/>
            <person name="Thoulutsang D."/>
            <person name="Topham K."/>
            <person name="Topping I."/>
            <person name="Tsamla T."/>
            <person name="Vassiliev H."/>
            <person name="Vo A."/>
            <person name="Wangchuk T."/>
            <person name="Wangdi T."/>
            <person name="Weiand M."/>
            <person name="Wilkinson J."/>
            <person name="Wilson A."/>
            <person name="Yadav S."/>
            <person name="Young G."/>
            <person name="Yu Q."/>
            <person name="Zembek L."/>
            <person name="Zhong D."/>
            <person name="Zimmer A."/>
            <person name="Zwirko Z."/>
            <person name="Jaffe D.B."/>
            <person name="Alvarez P."/>
            <person name="Brockman W."/>
            <person name="Butler J."/>
            <person name="Chin C."/>
            <person name="Gnerre S."/>
            <person name="Grabherr M."/>
            <person name="Kleber M."/>
            <person name="Mauceli E."/>
            <person name="MacCallum I."/>
        </authorList>
    </citation>
    <scope>NUCLEOTIDE SEQUENCE [LARGE SCALE GENOMIC DNA]</scope>
    <source>
        <strain evidence="10">Tucson 14024-0371.13</strain>
    </source>
</reference>
<dbReference type="PANTHER" id="PTHR13598:SF1">
    <property type="entry name" value="AT07567P-RELATED"/>
    <property type="match status" value="1"/>
</dbReference>
<dbReference type="InParanoid" id="B3MML7"/>
<dbReference type="eggNOG" id="ENOG502T9HR">
    <property type="taxonomic scope" value="Eukaryota"/>
</dbReference>
<gene>
    <name evidence="9" type="primary">Dana\GF14306</name>
    <name evidence="9" type="synonym">dana_GLEANR_15068</name>
    <name evidence="9" type="ORF">GF14306</name>
</gene>
<evidence type="ECO:0000256" key="1">
    <source>
        <dbReference type="ARBA" id="ARBA00004575"/>
    </source>
</evidence>
<dbReference type="EMBL" id="CH902620">
    <property type="protein sequence ID" value="EDV31908.1"/>
    <property type="molecule type" value="Genomic_DNA"/>
</dbReference>
<dbReference type="AlphaFoldDB" id="B3MML7"/>
<evidence type="ECO:0000256" key="8">
    <source>
        <dbReference type="SAM" id="SignalP"/>
    </source>
</evidence>
<evidence type="ECO:0000256" key="6">
    <source>
        <dbReference type="ARBA" id="ARBA00023136"/>
    </source>
</evidence>